<feature type="non-terminal residue" evidence="1">
    <location>
        <position position="1"/>
    </location>
</feature>
<organism evidence="1 2">
    <name type="scientific">Pluteus cervinus</name>
    <dbReference type="NCBI Taxonomy" id="181527"/>
    <lineage>
        <taxon>Eukaryota</taxon>
        <taxon>Fungi</taxon>
        <taxon>Dikarya</taxon>
        <taxon>Basidiomycota</taxon>
        <taxon>Agaricomycotina</taxon>
        <taxon>Agaricomycetes</taxon>
        <taxon>Agaricomycetidae</taxon>
        <taxon>Agaricales</taxon>
        <taxon>Pluteineae</taxon>
        <taxon>Pluteaceae</taxon>
        <taxon>Pluteus</taxon>
    </lineage>
</organism>
<reference evidence="1 2" key="1">
    <citation type="journal article" date="2019" name="Nat. Ecol. Evol.">
        <title>Megaphylogeny resolves global patterns of mushroom evolution.</title>
        <authorList>
            <person name="Varga T."/>
            <person name="Krizsan K."/>
            <person name="Foldi C."/>
            <person name="Dima B."/>
            <person name="Sanchez-Garcia M."/>
            <person name="Sanchez-Ramirez S."/>
            <person name="Szollosi G.J."/>
            <person name="Szarkandi J.G."/>
            <person name="Papp V."/>
            <person name="Albert L."/>
            <person name="Andreopoulos W."/>
            <person name="Angelini C."/>
            <person name="Antonin V."/>
            <person name="Barry K.W."/>
            <person name="Bougher N.L."/>
            <person name="Buchanan P."/>
            <person name="Buyck B."/>
            <person name="Bense V."/>
            <person name="Catcheside P."/>
            <person name="Chovatia M."/>
            <person name="Cooper J."/>
            <person name="Damon W."/>
            <person name="Desjardin D."/>
            <person name="Finy P."/>
            <person name="Geml J."/>
            <person name="Haridas S."/>
            <person name="Hughes K."/>
            <person name="Justo A."/>
            <person name="Karasinski D."/>
            <person name="Kautmanova I."/>
            <person name="Kiss B."/>
            <person name="Kocsube S."/>
            <person name="Kotiranta H."/>
            <person name="LaButti K.M."/>
            <person name="Lechner B.E."/>
            <person name="Liimatainen K."/>
            <person name="Lipzen A."/>
            <person name="Lukacs Z."/>
            <person name="Mihaltcheva S."/>
            <person name="Morgado L.N."/>
            <person name="Niskanen T."/>
            <person name="Noordeloos M.E."/>
            <person name="Ohm R.A."/>
            <person name="Ortiz-Santana B."/>
            <person name="Ovrebo C."/>
            <person name="Racz N."/>
            <person name="Riley R."/>
            <person name="Savchenko A."/>
            <person name="Shiryaev A."/>
            <person name="Soop K."/>
            <person name="Spirin V."/>
            <person name="Szebenyi C."/>
            <person name="Tomsovsky M."/>
            <person name="Tulloss R.E."/>
            <person name="Uehling J."/>
            <person name="Grigoriev I.V."/>
            <person name="Vagvolgyi C."/>
            <person name="Papp T."/>
            <person name="Martin F.M."/>
            <person name="Miettinen O."/>
            <person name="Hibbett D.S."/>
            <person name="Nagy L.G."/>
        </authorList>
    </citation>
    <scope>NUCLEOTIDE SEQUENCE [LARGE SCALE GENOMIC DNA]</scope>
    <source>
        <strain evidence="1 2">NL-1719</strain>
    </source>
</reference>
<dbReference type="EMBL" id="ML209109">
    <property type="protein sequence ID" value="TFK59006.1"/>
    <property type="molecule type" value="Genomic_DNA"/>
</dbReference>
<sequence>NDFLREFVPRQDTYMCTFLESEAPQGDSCSVGCGRAMAWRCTSCLGNPQYCAECLGTTHARLPFHRVERWCGPETYFQSSWLRYAGITIPLAEGAEATGNPDEEEDDWVDETESVCGELEDTPDDPGATHHHDSQGNPILTVVDVTGIHRLSFITCRCADAPEFEIQLLRMGFLPGSYQHIRTVFTTHVLDDFLQDNQEAHTSGYAYFEKLRRRTSSAFPDRTPNRYRELLRISRQWRLLKHKKWHTFGHTGHIPKEGELALFCPTCPQAGINIPDSWADEPNQHLYMRSFVVDGNFTASHLKQKNPEDDVRLTDGTGMMANRSRYQEHLKVAHDDKDINDCNATRALNVKVSKRGTTATGIGATACARHGCFAPCSCVDFQKGERQANIDYSLSQAGKHSNLDRRQYLLWIYDAICQLCKKMKVRFKRNKFLGWPKNPVLYNAIGSFHVRGHVSPCFQRYGLLFVPGAGLIDGEVIETLWSKLNHVSPSTRGASEAHRDEILSDQMSYSNWKKCIMMGPSICRKHRRALGHQAAAAEAFTRLDAKITAHQRKEWRRKSDEAQTERFKDVKAMDWFAPDVGKDPGREAIEVLLLRKEKKAKSTLKGIASLVSECLVLEEAQLQLRQHMKALPEKPTRKQTIEIFRRRNTLDKKIQAVHSKLMPVFTAAKADDVDKDVDWEDEPDVEPEHQQLLLPSSIGIDRCTSSKMKGLVDVEIKLRCGQANDALEHLRLELGRKAFLHVKKRTTAVKKIRLRGWAAIHTAEDKIAEYTAVYRRVRNKLVDLGASAALLLRYQELTDDHLTTSTTLLDTQTSHQRHKTLPWIWGSETGTSGGGDAWGAEFKRSHWLRANEQLKRANEEVLLLRHEMSWTVNFFRWKARIWDKHTRGKELSEGHRCYARRQRAMWLEMAENTEGMFQQYLASPSETNK</sequence>
<accession>A0ACD3A0C3</accession>
<keyword evidence="2" id="KW-1185">Reference proteome</keyword>
<name>A0ACD3A0C3_9AGAR</name>
<protein>
    <submittedName>
        <fullName evidence="1">Uncharacterized protein</fullName>
    </submittedName>
</protein>
<proteinExistence type="predicted"/>
<gene>
    <name evidence="1" type="ORF">BDN72DRAFT_781336</name>
</gene>
<evidence type="ECO:0000313" key="2">
    <source>
        <dbReference type="Proteomes" id="UP000308600"/>
    </source>
</evidence>
<dbReference type="Proteomes" id="UP000308600">
    <property type="component" value="Unassembled WGS sequence"/>
</dbReference>
<evidence type="ECO:0000313" key="1">
    <source>
        <dbReference type="EMBL" id="TFK59006.1"/>
    </source>
</evidence>